<dbReference type="Pfam" id="PF05183">
    <property type="entry name" value="RdRP"/>
    <property type="match status" value="1"/>
</dbReference>
<dbReference type="EMBL" id="CAMXCT020001331">
    <property type="protein sequence ID" value="CAL1142435.1"/>
    <property type="molecule type" value="Genomic_DNA"/>
</dbReference>
<dbReference type="InterPro" id="IPR001525">
    <property type="entry name" value="C5_MeTfrase"/>
</dbReference>
<dbReference type="Gene3D" id="3.40.50.150">
    <property type="entry name" value="Vaccinia Virus protein VP39"/>
    <property type="match status" value="1"/>
</dbReference>
<keyword evidence="10" id="KW-1185">Reference proteome</keyword>
<comment type="caution">
    <text evidence="8">The sequence shown here is derived from an EMBL/GenBank/DDBJ whole genome shotgun (WGS) entry which is preliminary data.</text>
</comment>
<dbReference type="EMBL" id="CAMXCT030001331">
    <property type="protein sequence ID" value="CAL4776372.1"/>
    <property type="molecule type" value="Genomic_DNA"/>
</dbReference>
<keyword evidence="5" id="KW-0696">RNA-directed RNA polymerase</keyword>
<evidence type="ECO:0000256" key="2">
    <source>
        <dbReference type="ARBA" id="ARBA00022679"/>
    </source>
</evidence>
<dbReference type="Gene3D" id="3.90.120.10">
    <property type="entry name" value="DNA Methylase, subunit A, domain 2"/>
    <property type="match status" value="1"/>
</dbReference>
<comment type="similarity">
    <text evidence="5">Belongs to the RdRP family.</text>
</comment>
<feature type="active site" evidence="4">
    <location>
        <position position="61"/>
    </location>
</feature>
<protein>
    <recommendedName>
        <fullName evidence="5">RNA-dependent RNA polymerase</fullName>
        <ecNumber evidence="5">2.7.7.48</ecNumber>
    </recommendedName>
</protein>
<feature type="domain" description="RDRP core" evidence="7">
    <location>
        <begin position="754"/>
        <end position="874"/>
    </location>
</feature>
<name>A0A9P1FW88_9DINO</name>
<dbReference type="Proteomes" id="UP001152797">
    <property type="component" value="Unassembled WGS sequence"/>
</dbReference>
<evidence type="ECO:0000256" key="6">
    <source>
        <dbReference type="SAM" id="MobiDB-lite"/>
    </source>
</evidence>
<accession>A0A9P1FW88</accession>
<dbReference type="SUPFAM" id="SSF53335">
    <property type="entry name" value="S-adenosyl-L-methionine-dependent methyltransferases"/>
    <property type="match status" value="1"/>
</dbReference>
<evidence type="ECO:0000259" key="7">
    <source>
        <dbReference type="Pfam" id="PF05183"/>
    </source>
</evidence>
<organism evidence="8">
    <name type="scientific">Cladocopium goreaui</name>
    <dbReference type="NCBI Taxonomy" id="2562237"/>
    <lineage>
        <taxon>Eukaryota</taxon>
        <taxon>Sar</taxon>
        <taxon>Alveolata</taxon>
        <taxon>Dinophyceae</taxon>
        <taxon>Suessiales</taxon>
        <taxon>Symbiodiniaceae</taxon>
        <taxon>Cladocopium</taxon>
    </lineage>
</organism>
<dbReference type="AlphaFoldDB" id="A0A9P1FW88"/>
<dbReference type="InterPro" id="IPR057596">
    <property type="entry name" value="RDRP_core"/>
</dbReference>
<keyword evidence="5" id="KW-0548">Nucleotidyltransferase</keyword>
<dbReference type="PANTHER" id="PTHR46098">
    <property type="entry name" value="TRNA (CYTOSINE(38)-C(5))-METHYLTRANSFERASE"/>
    <property type="match status" value="1"/>
</dbReference>
<keyword evidence="2 4" id="KW-0808">Transferase</keyword>
<keyword evidence="1 4" id="KW-0489">Methyltransferase</keyword>
<feature type="compositionally biased region" description="Basic residues" evidence="6">
    <location>
        <begin position="357"/>
        <end position="373"/>
    </location>
</feature>
<evidence type="ECO:0000256" key="5">
    <source>
        <dbReference type="RuleBase" id="RU363098"/>
    </source>
</evidence>
<reference evidence="9 10" key="2">
    <citation type="submission" date="2024-05" db="EMBL/GenBank/DDBJ databases">
        <authorList>
            <person name="Chen Y."/>
            <person name="Shah S."/>
            <person name="Dougan E. K."/>
            <person name="Thang M."/>
            <person name="Chan C."/>
        </authorList>
    </citation>
    <scope>NUCLEOTIDE SEQUENCE [LARGE SCALE GENOMIC DNA]</scope>
</reference>
<dbReference type="InterPro" id="IPR029063">
    <property type="entry name" value="SAM-dependent_MTases_sf"/>
</dbReference>
<gene>
    <name evidence="8" type="ORF">C1SCF055_LOCUS16157</name>
</gene>
<evidence type="ECO:0000313" key="10">
    <source>
        <dbReference type="Proteomes" id="UP001152797"/>
    </source>
</evidence>
<comment type="catalytic activity">
    <reaction evidence="5">
        <text>RNA(n) + a ribonucleoside 5'-triphosphate = RNA(n+1) + diphosphate</text>
        <dbReference type="Rhea" id="RHEA:21248"/>
        <dbReference type="Rhea" id="RHEA-COMP:14527"/>
        <dbReference type="Rhea" id="RHEA-COMP:17342"/>
        <dbReference type="ChEBI" id="CHEBI:33019"/>
        <dbReference type="ChEBI" id="CHEBI:61557"/>
        <dbReference type="ChEBI" id="CHEBI:140395"/>
        <dbReference type="EC" id="2.7.7.48"/>
    </reaction>
</comment>
<evidence type="ECO:0000256" key="3">
    <source>
        <dbReference type="ARBA" id="ARBA00022691"/>
    </source>
</evidence>
<evidence type="ECO:0000256" key="4">
    <source>
        <dbReference type="PROSITE-ProRule" id="PRU01016"/>
    </source>
</evidence>
<proteinExistence type="inferred from homology"/>
<dbReference type="EC" id="2.7.7.48" evidence="5"/>
<dbReference type="GO" id="GO:0032259">
    <property type="term" value="P:methylation"/>
    <property type="evidence" value="ECO:0007669"/>
    <property type="project" value="UniProtKB-KW"/>
</dbReference>
<keyword evidence="5" id="KW-0694">RNA-binding</keyword>
<keyword evidence="3 4" id="KW-0949">S-adenosyl-L-methionine</keyword>
<dbReference type="InterPro" id="IPR050750">
    <property type="entry name" value="C5-MTase"/>
</dbReference>
<dbReference type="GO" id="GO:0003723">
    <property type="term" value="F:RNA binding"/>
    <property type="evidence" value="ECO:0007669"/>
    <property type="project" value="UniProtKB-KW"/>
</dbReference>
<dbReference type="OrthoDB" id="5376140at2759"/>
<comment type="similarity">
    <text evidence="4">Belongs to the class I-like SAM-binding methyltransferase superfamily. C5-methyltransferase family.</text>
</comment>
<evidence type="ECO:0000256" key="1">
    <source>
        <dbReference type="ARBA" id="ARBA00022603"/>
    </source>
</evidence>
<sequence length="1147" mass="127631">MGVPFTPNNVYDLETRYKEYWQGIVEEGSPLHFGKHNGDIVQVQLSDLERPVHVLCSGPPCPPWAGNGNKKGVEDFRAKAFLAIVNIVASLAKCGELQAAILENVQGILHRQGGEESFMSKLLHILQEEVQEFLWQVDTLKAVDYKLAQDRTRVFLRGIRSTLCPSGAVPPPLPPFGHRVLTDFLASMPCVDRKKLTKCMAQNLKDSQEQLRKLLQEGRLVETDVVCFPLDRADGKTYKRHISVNRTPTLTTSNSYLFVSDMKVGLPDQQRTHFRFLHPHERFVLQGFNVEVAEQFASSQALQVKAAGNAYPVPLIGAAMAPLLAAFGELPQKGERELEFPTRFHERLADAMYGAGKKSKPKKAGHKVLKRPAAHQSSDKPADEKLDKTHPGPHDKEQHDGDGAQPLGEERAGPSTKKRPASTASIGRPCQKPRLPAAWRLRGQRLHEFISSSTLVQADHGLLRGLPAETLRAKLLLVIVGTNHMAEARFDGMLDYFAALQKSCGGFLEKDALDPLLKSCMLDIERAPPITIEAGASMLRKLEKATVPQAWREALVKLVQAKVQTGAENSCNEGNKKNKEKPRQTCLHLDNYFLKKDWEKLASDGLTDKVNLAAQRMAALGLLNPTEPTVVHAVAILYLTSHKGTLEELNITGVHALNTVRDLKSVLRGLKGFTHIKDKRTICAAGQEPWRKEDKWVEKRVGLHNIRLEVGRGHEVPTPLQDLEVEEEEEQPAKFAHKTREALGRGSVALWGNVKNHRRKPRLHIPALGATVTALSDYTGRLGDCQCYIISNGENLIGDVVVWRCPCQCPWDMELWEALPWPADLEGLAPLDAVLVSREGYGNSRMAGGDYDGDLDMFSFHEDFVEIVRRTETAVRQVPVDQVDGKVKSRLAELEAEEAKKEHELQLLGVTSKRAELQALFDGGQRAAAYLQYSLWLPTPRLRGWACARAERVASLALKKPSPGAWDRFFKASLTAHKAMDVPKHYRATCLVQAMKEVAEEAGITRKVPRSTKLACDGAKGLRLQMPQLRRHNTFEAVAKWLDNLQLGPYGAVWLPEKEIVLGEDAARQVLDILHTRPVNLNFFDRSPVRQPIKEIAYFLAHKLSRTIGGPKKYPEAGGVAIAKAFAHSRMTPVNTTGALYRNTDLL</sequence>
<reference evidence="8" key="1">
    <citation type="submission" date="2022-10" db="EMBL/GenBank/DDBJ databases">
        <authorList>
            <person name="Chen Y."/>
            <person name="Dougan E. K."/>
            <person name="Chan C."/>
            <person name="Rhodes N."/>
            <person name="Thang M."/>
        </authorList>
    </citation>
    <scope>NUCLEOTIDE SEQUENCE</scope>
</reference>
<evidence type="ECO:0000313" key="9">
    <source>
        <dbReference type="EMBL" id="CAL4776372.1"/>
    </source>
</evidence>
<feature type="region of interest" description="Disordered" evidence="6">
    <location>
        <begin position="353"/>
        <end position="434"/>
    </location>
</feature>
<dbReference type="EMBL" id="CAMXCT010001331">
    <property type="protein sequence ID" value="CAI3989060.1"/>
    <property type="molecule type" value="Genomic_DNA"/>
</dbReference>
<evidence type="ECO:0000313" key="8">
    <source>
        <dbReference type="EMBL" id="CAI3989060.1"/>
    </source>
</evidence>
<dbReference type="PANTHER" id="PTHR46098:SF1">
    <property type="entry name" value="TRNA (CYTOSINE(38)-C(5))-METHYLTRANSFERASE"/>
    <property type="match status" value="1"/>
</dbReference>
<dbReference type="Pfam" id="PF00145">
    <property type="entry name" value="DNA_methylase"/>
    <property type="match status" value="1"/>
</dbReference>
<dbReference type="GO" id="GO:0003968">
    <property type="term" value="F:RNA-directed RNA polymerase activity"/>
    <property type="evidence" value="ECO:0007669"/>
    <property type="project" value="UniProtKB-KW"/>
</dbReference>
<feature type="compositionally biased region" description="Basic and acidic residues" evidence="6">
    <location>
        <begin position="377"/>
        <end position="412"/>
    </location>
</feature>
<dbReference type="PROSITE" id="PS51679">
    <property type="entry name" value="SAM_MT_C5"/>
    <property type="match status" value="1"/>
</dbReference>
<dbReference type="GO" id="GO:0008168">
    <property type="term" value="F:methyltransferase activity"/>
    <property type="evidence" value="ECO:0007669"/>
    <property type="project" value="UniProtKB-KW"/>
</dbReference>